<name>Q60BI9_METCA</name>
<dbReference type="KEGG" id="mca:MCA0482"/>
<accession>Q60BI9</accession>
<dbReference type="EMBL" id="AE017282">
    <property type="protein sequence ID" value="AAU93230.1"/>
    <property type="molecule type" value="Genomic_DNA"/>
</dbReference>
<gene>
    <name evidence="2" type="ordered locus">MCA0482</name>
</gene>
<dbReference type="eggNOG" id="COG4260">
    <property type="taxonomic scope" value="Bacteria"/>
</dbReference>
<dbReference type="AlphaFoldDB" id="Q60BI9"/>
<dbReference type="Pfam" id="PF09851">
    <property type="entry name" value="SHOCT"/>
    <property type="match status" value="1"/>
</dbReference>
<reference evidence="2 3" key="1">
    <citation type="journal article" date="2004" name="PLoS Biol.">
        <title>Genomic insights into methanotrophy: the complete genome sequence of Methylococcus capsulatus (Bath).</title>
        <authorList>
            <person name="Ward N.L."/>
            <person name="Larsen O."/>
            <person name="Sakwa J."/>
            <person name="Bruseth L."/>
            <person name="Khouri H.M."/>
            <person name="Durkin A.S."/>
            <person name="Dimitrov G."/>
            <person name="Jiang L."/>
            <person name="Scanlan D."/>
            <person name="Kang K.H."/>
            <person name="Lewis M.R."/>
            <person name="Nelson K.E."/>
            <person name="Methe B.A."/>
            <person name="Wu M."/>
            <person name="Heidelberg J.F."/>
            <person name="Paulsen I.T."/>
            <person name="Fouts D.E."/>
            <person name="Ravel J."/>
            <person name="Tettelin H."/>
            <person name="Ren Q."/>
            <person name="Read T.D."/>
            <person name="DeBoy R.T."/>
            <person name="Seshadri R."/>
            <person name="Salzberg S.L."/>
            <person name="Jensen H.B."/>
            <person name="Birkeland N.K."/>
            <person name="Nelson W.C."/>
            <person name="Dodson R.J."/>
            <person name="Grindhaug S.H."/>
            <person name="Holt I.E."/>
            <person name="Eidhammer I."/>
            <person name="Jonasen I."/>
            <person name="Vanaken S."/>
            <person name="Utterback T.R."/>
            <person name="Feldblyum T.V."/>
            <person name="Fraser C.M."/>
            <person name="Lillehaug J.R."/>
            <person name="Eisen J.A."/>
        </authorList>
    </citation>
    <scope>NUCLEOTIDE SEQUENCE [LARGE SCALE GENOMIC DNA]</scope>
    <source>
        <strain evidence="3">ATCC 33009 / NCIMB 11132 / Bath</strain>
    </source>
</reference>
<dbReference type="Proteomes" id="UP000006821">
    <property type="component" value="Chromosome"/>
</dbReference>
<evidence type="ECO:0000313" key="2">
    <source>
        <dbReference type="EMBL" id="AAU93230.1"/>
    </source>
</evidence>
<evidence type="ECO:0000313" key="3">
    <source>
        <dbReference type="Proteomes" id="UP000006821"/>
    </source>
</evidence>
<evidence type="ECO:0000259" key="1">
    <source>
        <dbReference type="Pfam" id="PF09851"/>
    </source>
</evidence>
<organism evidence="2 3">
    <name type="scientific">Methylococcus capsulatus (strain ATCC 33009 / NCIMB 11132 / Bath)</name>
    <dbReference type="NCBI Taxonomy" id="243233"/>
    <lineage>
        <taxon>Bacteria</taxon>
        <taxon>Pseudomonadati</taxon>
        <taxon>Pseudomonadota</taxon>
        <taxon>Gammaproteobacteria</taxon>
        <taxon>Methylococcales</taxon>
        <taxon>Methylococcaceae</taxon>
        <taxon>Methylococcus</taxon>
    </lineage>
</organism>
<sequence length="309" mass="34207">MPFRTSSVPHDFLLDEQSLIDGKKWKGIRFGGCRSGSARCLIVEPCYLAMSMRLYQTSMLACTFLAGCAFGNKQDYRQAQPSLAFSGVQKIAVGVQDQRPYVVNGNKDEDFVGLQRGGLGNPFDVRTQSKRALAEEMTNLLADALKHSGANVTPVRLPPSLSRDQVLSTLLAEKPDKSLLVTLYEWKSDTYVGSEIQYNVDMQAFGRSGKLLAEKRIEGIDQLGSAFWYPQGVAQDGAPAAFKKKMEEMYSGGIAKAITQTGESQIGLSNDQSPEDKYTRLAKLRKLLDDGTLTQQEFEAEKRRILEPD</sequence>
<feature type="domain" description="SHOCT" evidence="1">
    <location>
        <begin position="280"/>
        <end position="306"/>
    </location>
</feature>
<proteinExistence type="predicted"/>
<dbReference type="HOGENOM" id="CLU_899565_0_0_6"/>
<dbReference type="InterPro" id="IPR018649">
    <property type="entry name" value="SHOCT"/>
</dbReference>
<protein>
    <recommendedName>
        <fullName evidence="1">SHOCT domain-containing protein</fullName>
    </recommendedName>
</protein>